<dbReference type="InterPro" id="IPR050482">
    <property type="entry name" value="Sensor_HK_TwoCompSys"/>
</dbReference>
<dbReference type="EC" id="2.7.13.3" evidence="2"/>
<evidence type="ECO:0000256" key="3">
    <source>
        <dbReference type="ARBA" id="ARBA00022553"/>
    </source>
</evidence>
<dbReference type="PANTHER" id="PTHR24421">
    <property type="entry name" value="NITRATE/NITRITE SENSOR PROTEIN NARX-RELATED"/>
    <property type="match status" value="1"/>
</dbReference>
<dbReference type="InterPro" id="IPR011712">
    <property type="entry name" value="Sig_transdc_His_kin_sub3_dim/P"/>
</dbReference>
<protein>
    <recommendedName>
        <fullName evidence="2">histidine kinase</fullName>
        <ecNumber evidence="2">2.7.13.3</ecNumber>
    </recommendedName>
</protein>
<dbReference type="Gene3D" id="3.30.565.10">
    <property type="entry name" value="Histidine kinase-like ATPase, C-terminal domain"/>
    <property type="match status" value="1"/>
</dbReference>
<organism evidence="11">
    <name type="scientific">Kitasatospora sp. CMC57</name>
    <dbReference type="NCBI Taxonomy" id="3231513"/>
    <lineage>
        <taxon>Bacteria</taxon>
        <taxon>Bacillati</taxon>
        <taxon>Actinomycetota</taxon>
        <taxon>Actinomycetes</taxon>
        <taxon>Kitasatosporales</taxon>
        <taxon>Streptomycetaceae</taxon>
        <taxon>Kitasatospora</taxon>
    </lineage>
</organism>
<evidence type="ECO:0000256" key="9">
    <source>
        <dbReference type="SAM" id="Phobius"/>
    </source>
</evidence>
<dbReference type="CDD" id="cd16917">
    <property type="entry name" value="HATPase_UhpB-NarQ-NarX-like"/>
    <property type="match status" value="1"/>
</dbReference>
<evidence type="ECO:0000256" key="7">
    <source>
        <dbReference type="ARBA" id="ARBA00022840"/>
    </source>
</evidence>
<feature type="transmembrane region" description="Helical" evidence="9">
    <location>
        <begin position="145"/>
        <end position="165"/>
    </location>
</feature>
<keyword evidence="4" id="KW-0808">Transferase</keyword>
<feature type="domain" description="Signal transduction histidine kinase subgroup 3 dimerisation and phosphoacceptor" evidence="10">
    <location>
        <begin position="230"/>
        <end position="294"/>
    </location>
</feature>
<dbReference type="GO" id="GO:0016020">
    <property type="term" value="C:membrane"/>
    <property type="evidence" value="ECO:0007669"/>
    <property type="project" value="InterPro"/>
</dbReference>
<evidence type="ECO:0000256" key="8">
    <source>
        <dbReference type="ARBA" id="ARBA00023012"/>
    </source>
</evidence>
<evidence type="ECO:0000259" key="10">
    <source>
        <dbReference type="Pfam" id="PF07730"/>
    </source>
</evidence>
<keyword evidence="6 11" id="KW-0418">Kinase</keyword>
<evidence type="ECO:0000256" key="6">
    <source>
        <dbReference type="ARBA" id="ARBA00022777"/>
    </source>
</evidence>
<keyword evidence="9" id="KW-0812">Transmembrane</keyword>
<name>A0AB33JM67_9ACTN</name>
<sequence length="571" mass="59592">MGCRTGRAVRWARDFGRGAVATNGDCPWGPGSPTLARVVIERIVSGAGTVVARALPGPWRRGVVLREGSAALLVGLVSGGLGSVGADGPVPGTVIGLGAALLFLLRRGLPGLALVGAAIGSGTLGSWLPLLMITSWSAGRRIARARHAVALFLLSFVLMTAVSLLTDLDEMPLPALIGVGVGGFLLLAVLPAVFGRYRAQRGALLIALQERNEQLLRERAMIARQARLRERHRIAQDMHDSLGHQLALISVHTGALEVDRSLTQGQREAVTVLRQAAVGAMRELRGVVGLLRDESTGEPQEVGGIGEIERLTGASRAAGTEVTLSRTGGVRELTPATGHAAYRIVQEALTNAHKHAPGAPIGVALRYEPDALLVEVVNGAGTATPTAAVSGGQGLTGLRERTRLLGGMLHAGPAPDGGYRLAGVLPYDGSGGPVTEDDPDLPAAPAEELPRRRPALGCAVVVAGVLLSVLGLLLWGGVKFFESLDRATLPDARFDSFQVGQSEAEIRAQLPPGSHLMTNGYPAAGPAVPAGADCAWFTSDHQPDQLASSRVSRLCFRDGVLVEKVHYRADD</sequence>
<proteinExistence type="predicted"/>
<evidence type="ECO:0000256" key="1">
    <source>
        <dbReference type="ARBA" id="ARBA00000085"/>
    </source>
</evidence>
<evidence type="ECO:0000313" key="11">
    <source>
        <dbReference type="EMBL" id="BFP43921.1"/>
    </source>
</evidence>
<evidence type="ECO:0000256" key="5">
    <source>
        <dbReference type="ARBA" id="ARBA00022741"/>
    </source>
</evidence>
<feature type="transmembrane region" description="Helical" evidence="9">
    <location>
        <begin position="171"/>
        <end position="194"/>
    </location>
</feature>
<gene>
    <name evidence="11" type="ORF">KCMC57_02890</name>
</gene>
<feature type="transmembrane region" description="Helical" evidence="9">
    <location>
        <begin position="455"/>
        <end position="478"/>
    </location>
</feature>
<keyword evidence="3" id="KW-0597">Phosphoprotein</keyword>
<dbReference type="EMBL" id="AP035881">
    <property type="protein sequence ID" value="BFP43921.1"/>
    <property type="molecule type" value="Genomic_DNA"/>
</dbReference>
<dbReference type="AlphaFoldDB" id="A0AB33JM67"/>
<evidence type="ECO:0000256" key="4">
    <source>
        <dbReference type="ARBA" id="ARBA00022679"/>
    </source>
</evidence>
<keyword evidence="9" id="KW-0472">Membrane</keyword>
<dbReference type="Pfam" id="PF07730">
    <property type="entry name" value="HisKA_3"/>
    <property type="match status" value="1"/>
</dbReference>
<dbReference type="SUPFAM" id="SSF55874">
    <property type="entry name" value="ATPase domain of HSP90 chaperone/DNA topoisomerase II/histidine kinase"/>
    <property type="match status" value="1"/>
</dbReference>
<evidence type="ECO:0000256" key="2">
    <source>
        <dbReference type="ARBA" id="ARBA00012438"/>
    </source>
</evidence>
<dbReference type="GO" id="GO:0005524">
    <property type="term" value="F:ATP binding"/>
    <property type="evidence" value="ECO:0007669"/>
    <property type="project" value="UniProtKB-KW"/>
</dbReference>
<reference evidence="11" key="1">
    <citation type="submission" date="2024-07" db="EMBL/GenBank/DDBJ databases">
        <title>Complete genome sequences of cellulolytic bacteria, Kitasatospora sp. CMC57 and Streptomyces sp. CMC78, isolated from Japanese agricultural soil.</title>
        <authorList>
            <person name="Hashimoto T."/>
            <person name="Ito M."/>
            <person name="Iwamoto M."/>
            <person name="Fukahori D."/>
            <person name="Shoda T."/>
            <person name="Sakoda M."/>
            <person name="Morohoshi T."/>
            <person name="Mitsuboshi M."/>
            <person name="Nishizawa T."/>
        </authorList>
    </citation>
    <scope>NUCLEOTIDE SEQUENCE</scope>
    <source>
        <strain evidence="11">CMC57</strain>
    </source>
</reference>
<dbReference type="InterPro" id="IPR036890">
    <property type="entry name" value="HATPase_C_sf"/>
</dbReference>
<feature type="transmembrane region" description="Helical" evidence="9">
    <location>
        <begin position="109"/>
        <end position="133"/>
    </location>
</feature>
<dbReference type="PANTHER" id="PTHR24421:SF10">
    <property type="entry name" value="NITRATE_NITRITE SENSOR PROTEIN NARQ"/>
    <property type="match status" value="1"/>
</dbReference>
<keyword evidence="9" id="KW-1133">Transmembrane helix</keyword>
<accession>A0AB33JM67</accession>
<dbReference type="GO" id="GO:0046983">
    <property type="term" value="F:protein dimerization activity"/>
    <property type="evidence" value="ECO:0007669"/>
    <property type="project" value="InterPro"/>
</dbReference>
<dbReference type="GO" id="GO:0000155">
    <property type="term" value="F:phosphorelay sensor kinase activity"/>
    <property type="evidence" value="ECO:0007669"/>
    <property type="project" value="InterPro"/>
</dbReference>
<comment type="catalytic activity">
    <reaction evidence="1">
        <text>ATP + protein L-histidine = ADP + protein N-phospho-L-histidine.</text>
        <dbReference type="EC" id="2.7.13.3"/>
    </reaction>
</comment>
<dbReference type="Gene3D" id="1.20.5.1930">
    <property type="match status" value="1"/>
</dbReference>
<keyword evidence="5" id="KW-0547">Nucleotide-binding</keyword>
<keyword evidence="8" id="KW-0902">Two-component regulatory system</keyword>
<feature type="transmembrane region" description="Helical" evidence="9">
    <location>
        <begin position="70"/>
        <end position="103"/>
    </location>
</feature>
<keyword evidence="7" id="KW-0067">ATP-binding</keyword>